<gene>
    <name evidence="2" type="ORF">E7203_11325</name>
</gene>
<dbReference type="SUPFAM" id="SSF52266">
    <property type="entry name" value="SGNH hydrolase"/>
    <property type="match status" value="1"/>
</dbReference>
<name>A0A927ZW06_SELRU</name>
<sequence length="357" mass="41076">MLNGKKYVLGCIGMVFILLVCIAVFNLWQDPAGIFAGENPYKTMAKESCSGKKLVVSGNYDERLFTKNVIELGDNRYDVIVLGSSRIMDIGEQDFPDEIKVRNLGVSGAALEDDIAIWESYVTHMDALPKLVIVGIDPWLFNRHNGENRWKSLTEEYLAGMKRLGLKGDVQKDNERYRSLLSISYTKESWKKYRNPVKSLEIWNSQEESAEDKSLIYADGSRMGSRKSYREDAEAKARAYVRDKVYHLEKYEELDEGLRDIFSAWIKSMQKQGIKVIFFLPPYHPLVYDHLQQNIQYKNAFEAGAWAKDFAADQGIDIIGAYNPQEMGVDKDAFIDGMHMKRQYQSRYVMSFLKDKI</sequence>
<feature type="transmembrane region" description="Helical" evidence="1">
    <location>
        <begin position="7"/>
        <end position="28"/>
    </location>
</feature>
<accession>A0A927ZW06</accession>
<comment type="caution">
    <text evidence="2">The sequence shown here is derived from an EMBL/GenBank/DDBJ whole genome shotgun (WGS) entry which is preliminary data.</text>
</comment>
<keyword evidence="1" id="KW-0472">Membrane</keyword>
<protein>
    <submittedName>
        <fullName evidence="2">Uncharacterized protein</fullName>
    </submittedName>
</protein>
<proteinExistence type="predicted"/>
<dbReference type="EMBL" id="SVCA01000011">
    <property type="protein sequence ID" value="MBE6086025.1"/>
    <property type="molecule type" value="Genomic_DNA"/>
</dbReference>
<dbReference type="RefSeq" id="WP_303670125.1">
    <property type="nucleotide sequence ID" value="NZ_SVCA01000011.1"/>
</dbReference>
<organism evidence="2 3">
    <name type="scientific">Selenomonas ruminantium</name>
    <dbReference type="NCBI Taxonomy" id="971"/>
    <lineage>
        <taxon>Bacteria</taxon>
        <taxon>Bacillati</taxon>
        <taxon>Bacillota</taxon>
        <taxon>Negativicutes</taxon>
        <taxon>Selenomonadales</taxon>
        <taxon>Selenomonadaceae</taxon>
        <taxon>Selenomonas</taxon>
    </lineage>
</organism>
<evidence type="ECO:0000313" key="2">
    <source>
        <dbReference type="EMBL" id="MBE6086025.1"/>
    </source>
</evidence>
<dbReference type="Proteomes" id="UP000772151">
    <property type="component" value="Unassembled WGS sequence"/>
</dbReference>
<reference evidence="2" key="1">
    <citation type="submission" date="2019-04" db="EMBL/GenBank/DDBJ databases">
        <title>Evolution of Biomass-Degrading Anaerobic Consortia Revealed by Metagenomics.</title>
        <authorList>
            <person name="Peng X."/>
        </authorList>
    </citation>
    <scope>NUCLEOTIDE SEQUENCE</scope>
    <source>
        <strain evidence="2">SIG242</strain>
    </source>
</reference>
<dbReference type="AlphaFoldDB" id="A0A927ZW06"/>
<keyword evidence="1" id="KW-1133">Transmembrane helix</keyword>
<evidence type="ECO:0000256" key="1">
    <source>
        <dbReference type="SAM" id="Phobius"/>
    </source>
</evidence>
<keyword evidence="1" id="KW-0812">Transmembrane</keyword>
<evidence type="ECO:0000313" key="3">
    <source>
        <dbReference type="Proteomes" id="UP000772151"/>
    </source>
</evidence>